<dbReference type="Proteomes" id="UP000001351">
    <property type="component" value="Chromosome"/>
</dbReference>
<dbReference type="AlphaFoldDB" id="E3FM81"/>
<organism evidence="2 3">
    <name type="scientific">Stigmatella aurantiaca (strain DW4/3-1)</name>
    <dbReference type="NCBI Taxonomy" id="378806"/>
    <lineage>
        <taxon>Bacteria</taxon>
        <taxon>Pseudomonadati</taxon>
        <taxon>Myxococcota</taxon>
        <taxon>Myxococcia</taxon>
        <taxon>Myxococcales</taxon>
        <taxon>Cystobacterineae</taxon>
        <taxon>Archangiaceae</taxon>
        <taxon>Stigmatella</taxon>
    </lineage>
</organism>
<proteinExistence type="predicted"/>
<dbReference type="HOGENOM" id="CLU_2048318_0_0_7"/>
<evidence type="ECO:0000313" key="2">
    <source>
        <dbReference type="EMBL" id="ADO69280.1"/>
    </source>
</evidence>
<keyword evidence="3" id="KW-1185">Reference proteome</keyword>
<reference evidence="2 3" key="1">
    <citation type="journal article" date="2011" name="Mol. Biol. Evol.">
        <title>Comparative genomic analysis of fruiting body formation in Myxococcales.</title>
        <authorList>
            <person name="Huntley S."/>
            <person name="Hamann N."/>
            <person name="Wegener-Feldbrugge S."/>
            <person name="Treuner-Lange A."/>
            <person name="Kube M."/>
            <person name="Reinhardt R."/>
            <person name="Klages S."/>
            <person name="Muller R."/>
            <person name="Ronning C.M."/>
            <person name="Nierman W.C."/>
            <person name="Sogaard-Andersen L."/>
        </authorList>
    </citation>
    <scope>NUCLEOTIDE SEQUENCE [LARGE SCALE GENOMIC DNA]</scope>
    <source>
        <strain evidence="2 3">DW4/3-1</strain>
    </source>
</reference>
<name>E3FM81_STIAD</name>
<sequence>MILPRNFDSDVAKAISAAVRPPDSPQDNPTKRGQKPPRLPLRTVPDLMTLANLDKASRIAHFAQTASQRLPLAKLDPLEALLASHPETSSSMRRAAHTPKSRSPASTPRSGKDPLTPFQP</sequence>
<dbReference type="EMBL" id="CP002271">
    <property type="protein sequence ID" value="ADO69280.1"/>
    <property type="molecule type" value="Genomic_DNA"/>
</dbReference>
<feature type="region of interest" description="Disordered" evidence="1">
    <location>
        <begin position="83"/>
        <end position="120"/>
    </location>
</feature>
<feature type="region of interest" description="Disordered" evidence="1">
    <location>
        <begin position="1"/>
        <end position="43"/>
    </location>
</feature>
<dbReference type="STRING" id="378806.STAUR_1476"/>
<accession>E3FM81</accession>
<protein>
    <submittedName>
        <fullName evidence="2">Uncharacterized protein</fullName>
    </submittedName>
</protein>
<dbReference type="KEGG" id="sur:STAUR_1476"/>
<gene>
    <name evidence="2" type="ordered locus">STAUR_1476</name>
</gene>
<evidence type="ECO:0000256" key="1">
    <source>
        <dbReference type="SAM" id="MobiDB-lite"/>
    </source>
</evidence>
<evidence type="ECO:0000313" key="3">
    <source>
        <dbReference type="Proteomes" id="UP000001351"/>
    </source>
</evidence>